<dbReference type="Proteomes" id="UP000002171">
    <property type="component" value="Unassembled WGS sequence"/>
</dbReference>
<evidence type="ECO:0000256" key="2">
    <source>
        <dbReference type="ARBA" id="ARBA00001946"/>
    </source>
</evidence>
<dbReference type="GO" id="GO:0005829">
    <property type="term" value="C:cytosol"/>
    <property type="evidence" value="ECO:0007669"/>
    <property type="project" value="TreeGrafter"/>
</dbReference>
<dbReference type="FunFam" id="3.40.50.1000:FF:000022">
    <property type="entry name" value="Phosphoglycolate phosphatase"/>
    <property type="match status" value="1"/>
</dbReference>
<evidence type="ECO:0000256" key="5">
    <source>
        <dbReference type="ARBA" id="ARBA00013078"/>
    </source>
</evidence>
<sequence length="225" mass="24600">MMRELFSGDMPQLVLFDLDGTLVDSVPDLAQAVDKMLCALDRPVAGLEKVRTWVGNGAAMLVKRALADDLYPSGEEDDQYRRAYNLFLDFYAQATADQSELYPGVRECLESLAVSGVRLGLVTNKPMRFTRSMLEGLQLDSYFGVVFGGDSFPEKKPHPRPLQEAMVACGVEPDVTLMVGDSVSDVRAARAAGCPVVCVPYGYNHGSPISESQPDLIVETLDQMI</sequence>
<evidence type="ECO:0000313" key="12">
    <source>
        <dbReference type="Proteomes" id="UP000002171"/>
    </source>
</evidence>
<dbReference type="PANTHER" id="PTHR43434:SF1">
    <property type="entry name" value="PHOSPHOGLYCOLATE PHOSPHATASE"/>
    <property type="match status" value="1"/>
</dbReference>
<name>A0A7U8GS23_NEPCE</name>
<dbReference type="GO" id="GO:0006281">
    <property type="term" value="P:DNA repair"/>
    <property type="evidence" value="ECO:0007669"/>
    <property type="project" value="TreeGrafter"/>
</dbReference>
<gene>
    <name evidence="11" type="ORF">MED92_16515</name>
</gene>
<dbReference type="SFLD" id="SFLDG01129">
    <property type="entry name" value="C1.5:_HAD__Beta-PGM__Phosphata"/>
    <property type="match status" value="1"/>
</dbReference>
<evidence type="ECO:0000256" key="7">
    <source>
        <dbReference type="ARBA" id="ARBA00022801"/>
    </source>
</evidence>
<dbReference type="InterPro" id="IPR023198">
    <property type="entry name" value="PGP-like_dom2"/>
</dbReference>
<dbReference type="GO" id="GO:0046872">
    <property type="term" value="F:metal ion binding"/>
    <property type="evidence" value="ECO:0007669"/>
    <property type="project" value="UniProtKB-KW"/>
</dbReference>
<evidence type="ECO:0000256" key="9">
    <source>
        <dbReference type="ARBA" id="ARBA00023277"/>
    </source>
</evidence>
<dbReference type="NCBIfam" id="NF009695">
    <property type="entry name" value="PRK13222.1-2"/>
    <property type="match status" value="1"/>
</dbReference>
<dbReference type="UniPathway" id="UPA00865">
    <property type="reaction ID" value="UER00834"/>
</dbReference>
<keyword evidence="8 10" id="KW-0460">Magnesium</keyword>
<feature type="binding site" evidence="10">
    <location>
        <position position="181"/>
    </location>
    <ligand>
        <name>Mg(2+)</name>
        <dbReference type="ChEBI" id="CHEBI:18420"/>
    </ligand>
</feature>
<dbReference type="SFLD" id="SFLDG01135">
    <property type="entry name" value="C1.5.6:_HAD__Beta-PGM__Phospha"/>
    <property type="match status" value="1"/>
</dbReference>
<dbReference type="NCBIfam" id="TIGR01449">
    <property type="entry name" value="PGP_bact"/>
    <property type="match status" value="1"/>
</dbReference>
<dbReference type="SUPFAM" id="SSF56784">
    <property type="entry name" value="HAD-like"/>
    <property type="match status" value="1"/>
</dbReference>
<dbReference type="InterPro" id="IPR050155">
    <property type="entry name" value="HAD-like_hydrolase_sf"/>
</dbReference>
<organism evidence="11 12">
    <name type="scientific">Neptuniibacter caesariensis</name>
    <dbReference type="NCBI Taxonomy" id="207954"/>
    <lineage>
        <taxon>Bacteria</taxon>
        <taxon>Pseudomonadati</taxon>
        <taxon>Pseudomonadota</taxon>
        <taxon>Gammaproteobacteria</taxon>
        <taxon>Oceanospirillales</taxon>
        <taxon>Oceanospirillaceae</taxon>
        <taxon>Neptuniibacter</taxon>
    </lineage>
</organism>
<evidence type="ECO:0000256" key="3">
    <source>
        <dbReference type="ARBA" id="ARBA00004818"/>
    </source>
</evidence>
<dbReference type="InterPro" id="IPR023214">
    <property type="entry name" value="HAD_sf"/>
</dbReference>
<dbReference type="InterPro" id="IPR036412">
    <property type="entry name" value="HAD-like_sf"/>
</dbReference>
<dbReference type="PANTHER" id="PTHR43434">
    <property type="entry name" value="PHOSPHOGLYCOLATE PHOSPHATASE"/>
    <property type="match status" value="1"/>
</dbReference>
<accession>A0A7U8GS23</accession>
<evidence type="ECO:0000313" key="11">
    <source>
        <dbReference type="EMBL" id="EAR60868.1"/>
    </source>
</evidence>
<dbReference type="NCBIfam" id="TIGR01509">
    <property type="entry name" value="HAD-SF-IA-v3"/>
    <property type="match status" value="1"/>
</dbReference>
<keyword evidence="12" id="KW-1185">Reference proteome</keyword>
<protein>
    <recommendedName>
        <fullName evidence="5 10">Phosphoglycolate phosphatase</fullName>
        <shortName evidence="10">PGP</shortName>
        <shortName evidence="10">PGPase</shortName>
        <ecNumber evidence="5 10">3.1.3.18</ecNumber>
    </recommendedName>
</protein>
<comment type="similarity">
    <text evidence="4 10">Belongs to the HAD-like hydrolase superfamily. CbbY/CbbZ/Gph/YieH family.</text>
</comment>
<evidence type="ECO:0000256" key="1">
    <source>
        <dbReference type="ARBA" id="ARBA00000830"/>
    </source>
</evidence>
<dbReference type="Gene3D" id="3.40.50.1000">
    <property type="entry name" value="HAD superfamily/HAD-like"/>
    <property type="match status" value="1"/>
</dbReference>
<dbReference type="NCBIfam" id="TIGR01549">
    <property type="entry name" value="HAD-SF-IA-v1"/>
    <property type="match status" value="1"/>
</dbReference>
<feature type="binding site" evidence="10">
    <location>
        <position position="17"/>
    </location>
    <ligand>
        <name>Mg(2+)</name>
        <dbReference type="ChEBI" id="CHEBI:18420"/>
    </ligand>
</feature>
<dbReference type="Gene3D" id="1.10.150.240">
    <property type="entry name" value="Putative phosphatase, domain 2"/>
    <property type="match status" value="1"/>
</dbReference>
<comment type="function">
    <text evidence="10">Specifically catalyzes the dephosphorylation of 2-phosphoglycolate. Is involved in the dissimilation of the intracellular 2-phosphoglycolate formed during the DNA repair of 3'-phosphoglycolate ends, a major class of DNA lesions induced by oxidative stress.</text>
</comment>
<evidence type="ECO:0000256" key="4">
    <source>
        <dbReference type="ARBA" id="ARBA00006171"/>
    </source>
</evidence>
<comment type="cofactor">
    <cofactor evidence="2 10">
        <name>Mg(2+)</name>
        <dbReference type="ChEBI" id="CHEBI:18420"/>
    </cofactor>
</comment>
<feature type="binding site" evidence="10">
    <location>
        <position position="19"/>
    </location>
    <ligand>
        <name>Mg(2+)</name>
        <dbReference type="ChEBI" id="CHEBI:18420"/>
    </ligand>
</feature>
<evidence type="ECO:0000256" key="10">
    <source>
        <dbReference type="HAMAP-Rule" id="MF_00495"/>
    </source>
</evidence>
<dbReference type="CDD" id="cd16417">
    <property type="entry name" value="HAD_PGPase"/>
    <property type="match status" value="1"/>
</dbReference>
<comment type="caution">
    <text evidence="11">The sequence shown here is derived from an EMBL/GenBank/DDBJ whole genome shotgun (WGS) entry which is preliminary data.</text>
</comment>
<dbReference type="GO" id="GO:0046295">
    <property type="term" value="P:glycolate biosynthetic process"/>
    <property type="evidence" value="ECO:0007669"/>
    <property type="project" value="UniProtKB-UniRule"/>
</dbReference>
<evidence type="ECO:0000256" key="6">
    <source>
        <dbReference type="ARBA" id="ARBA00022723"/>
    </source>
</evidence>
<dbReference type="EC" id="3.1.3.18" evidence="5 10"/>
<feature type="active site" description="Nucleophile" evidence="10">
    <location>
        <position position="17"/>
    </location>
</feature>
<comment type="catalytic activity">
    <reaction evidence="1 10">
        <text>2-phosphoglycolate + H2O = glycolate + phosphate</text>
        <dbReference type="Rhea" id="RHEA:14369"/>
        <dbReference type="ChEBI" id="CHEBI:15377"/>
        <dbReference type="ChEBI" id="CHEBI:29805"/>
        <dbReference type="ChEBI" id="CHEBI:43474"/>
        <dbReference type="ChEBI" id="CHEBI:58033"/>
        <dbReference type="EC" id="3.1.3.18"/>
    </reaction>
</comment>
<keyword evidence="9 10" id="KW-0119">Carbohydrate metabolism</keyword>
<dbReference type="AlphaFoldDB" id="A0A7U8GS23"/>
<dbReference type="GO" id="GO:0005975">
    <property type="term" value="P:carbohydrate metabolic process"/>
    <property type="evidence" value="ECO:0007669"/>
    <property type="project" value="InterPro"/>
</dbReference>
<dbReference type="Pfam" id="PF13419">
    <property type="entry name" value="HAD_2"/>
    <property type="match status" value="1"/>
</dbReference>
<reference evidence="11 12" key="1">
    <citation type="submission" date="2006-02" db="EMBL/GenBank/DDBJ databases">
        <authorList>
            <person name="Pinhassi J."/>
            <person name="Pedros-Alio C."/>
            <person name="Ferriera S."/>
            <person name="Johnson J."/>
            <person name="Kravitz S."/>
            <person name="Halpern A."/>
            <person name="Remington K."/>
            <person name="Beeson K."/>
            <person name="Tran B."/>
            <person name="Rogers Y.-H."/>
            <person name="Friedman R."/>
            <person name="Venter J.C."/>
        </authorList>
    </citation>
    <scope>NUCLEOTIDE SEQUENCE [LARGE SCALE GENOMIC DNA]</scope>
    <source>
        <strain evidence="11 12">MED92</strain>
    </source>
</reference>
<dbReference type="EMBL" id="AAOW01000013">
    <property type="protein sequence ID" value="EAR60868.1"/>
    <property type="molecule type" value="Genomic_DNA"/>
</dbReference>
<dbReference type="GO" id="GO:0008967">
    <property type="term" value="F:phosphoglycolate phosphatase activity"/>
    <property type="evidence" value="ECO:0007669"/>
    <property type="project" value="UniProtKB-UniRule"/>
</dbReference>
<evidence type="ECO:0000256" key="8">
    <source>
        <dbReference type="ARBA" id="ARBA00022842"/>
    </source>
</evidence>
<keyword evidence="7 10" id="KW-0378">Hydrolase</keyword>
<comment type="pathway">
    <text evidence="3 10">Organic acid metabolism; glycolate biosynthesis; glycolate from 2-phosphoglycolate: step 1/1.</text>
</comment>
<dbReference type="InterPro" id="IPR006439">
    <property type="entry name" value="HAD-SF_hydro_IA"/>
</dbReference>
<dbReference type="SFLD" id="SFLDS00003">
    <property type="entry name" value="Haloacid_Dehalogenase"/>
    <property type="match status" value="1"/>
</dbReference>
<keyword evidence="6 10" id="KW-0479">Metal-binding</keyword>
<dbReference type="RefSeq" id="WP_007020968.1">
    <property type="nucleotide sequence ID" value="NZ_CH724125.1"/>
</dbReference>
<proteinExistence type="inferred from homology"/>
<dbReference type="HAMAP" id="MF_00495">
    <property type="entry name" value="GPH_hydrolase_bact"/>
    <property type="match status" value="1"/>
</dbReference>
<dbReference type="InterPro" id="IPR041492">
    <property type="entry name" value="HAD_2"/>
</dbReference>
<dbReference type="InterPro" id="IPR037512">
    <property type="entry name" value="PGPase_prok"/>
</dbReference>